<evidence type="ECO:0000313" key="1">
    <source>
        <dbReference type="EMBL" id="DAE29165.1"/>
    </source>
</evidence>
<name>A0A8S5RDL6_9VIRU</name>
<accession>A0A8S5RDL6</accession>
<proteinExistence type="predicted"/>
<reference evidence="1" key="1">
    <citation type="journal article" date="2021" name="Proc. Natl. Acad. Sci. U.S.A.">
        <title>A Catalog of Tens of Thousands of Viruses from Human Metagenomes Reveals Hidden Associations with Chronic Diseases.</title>
        <authorList>
            <person name="Tisza M.J."/>
            <person name="Buck C.B."/>
        </authorList>
    </citation>
    <scope>NUCLEOTIDE SEQUENCE</scope>
    <source>
        <strain evidence="1">Ctx9V1</strain>
    </source>
</reference>
<protein>
    <submittedName>
        <fullName evidence="1">Uncharacterized protein</fullName>
    </submittedName>
</protein>
<sequence>MCILAASSLIVCNPNLSLSILKNPSEVLQSDLSLSKPLSYPTSIVL</sequence>
<dbReference type="EMBL" id="BK059093">
    <property type="protein sequence ID" value="DAE29165.1"/>
    <property type="molecule type" value="Genomic_DNA"/>
</dbReference>
<organism evidence="1">
    <name type="scientific">virus sp. ctx9V1</name>
    <dbReference type="NCBI Taxonomy" id="2828001"/>
    <lineage>
        <taxon>Viruses</taxon>
    </lineage>
</organism>